<evidence type="ECO:0000313" key="12">
    <source>
        <dbReference type="Proteomes" id="UP000832097"/>
    </source>
</evidence>
<dbReference type="Gene3D" id="1.10.3810.10">
    <property type="entry name" value="Biosynthetic peptidoglycan transglycosylase-like"/>
    <property type="match status" value="1"/>
</dbReference>
<evidence type="ECO:0000256" key="5">
    <source>
        <dbReference type="ARBA" id="ARBA00022801"/>
    </source>
</evidence>
<gene>
    <name evidence="11" type="ORF">MTO99_17030</name>
</gene>
<keyword evidence="3" id="KW-0328">Glycosyltransferase</keyword>
<evidence type="ECO:0000313" key="11">
    <source>
        <dbReference type="EMBL" id="UOE43848.1"/>
    </source>
</evidence>
<dbReference type="PANTHER" id="PTHR32282">
    <property type="entry name" value="BINDING PROTEIN TRANSPEPTIDASE, PUTATIVE-RELATED"/>
    <property type="match status" value="1"/>
</dbReference>
<keyword evidence="12" id="KW-1185">Reference proteome</keyword>
<dbReference type="Pfam" id="PF03793">
    <property type="entry name" value="PASTA"/>
    <property type="match status" value="2"/>
</dbReference>
<evidence type="ECO:0000256" key="2">
    <source>
        <dbReference type="ARBA" id="ARBA00022670"/>
    </source>
</evidence>
<dbReference type="InterPro" id="IPR005543">
    <property type="entry name" value="PASTA_dom"/>
</dbReference>
<keyword evidence="4" id="KW-0808">Transferase</keyword>
<keyword evidence="5" id="KW-0378">Hydrolase</keyword>
<dbReference type="InterPro" id="IPR012338">
    <property type="entry name" value="Beta-lactam/transpept-like"/>
</dbReference>
<evidence type="ECO:0000256" key="8">
    <source>
        <dbReference type="ARBA" id="ARBA00049902"/>
    </source>
</evidence>
<reference evidence="11 12" key="1">
    <citation type="submission" date="2022-03" db="EMBL/GenBank/DDBJ databases">
        <title>Mucilaginibacter sp. isolated from the gut of Protaetia brevitarsis seulensis larvae.</title>
        <authorList>
            <person name="Won M."/>
            <person name="Kim S.-J."/>
            <person name="Kwon S.-W."/>
        </authorList>
    </citation>
    <scope>NUCLEOTIDE SEQUENCE [LARGE SCALE GENOMIC DNA]</scope>
    <source>
        <strain evidence="11 12">CFWR-12</strain>
    </source>
</reference>
<dbReference type="PROSITE" id="PS51178">
    <property type="entry name" value="PASTA"/>
    <property type="match status" value="1"/>
</dbReference>
<keyword evidence="2" id="KW-0645">Protease</keyword>
<dbReference type="Gene3D" id="3.40.710.10">
    <property type="entry name" value="DD-peptidase/beta-lactamase superfamily"/>
    <property type="match status" value="1"/>
</dbReference>
<dbReference type="PANTHER" id="PTHR32282:SF33">
    <property type="entry name" value="PEPTIDOGLYCAN GLYCOSYLTRANSFERASE"/>
    <property type="match status" value="1"/>
</dbReference>
<evidence type="ECO:0000256" key="3">
    <source>
        <dbReference type="ARBA" id="ARBA00022676"/>
    </source>
</evidence>
<comment type="catalytic activity">
    <reaction evidence="7">
        <text>Preferential cleavage: (Ac)2-L-Lys-D-Ala-|-D-Ala. Also transpeptidation of peptidyl-alanyl moieties that are N-acyl substituents of D-alanine.</text>
        <dbReference type="EC" id="3.4.16.4"/>
    </reaction>
</comment>
<dbReference type="SMART" id="SM00740">
    <property type="entry name" value="PASTA"/>
    <property type="match status" value="2"/>
</dbReference>
<dbReference type="EMBL" id="CP094528">
    <property type="protein sequence ID" value="UOE43848.1"/>
    <property type="molecule type" value="Genomic_DNA"/>
</dbReference>
<keyword evidence="1" id="KW-0121">Carboxypeptidase</keyword>
<evidence type="ECO:0000256" key="9">
    <source>
        <dbReference type="SAM" id="MobiDB-lite"/>
    </source>
</evidence>
<dbReference type="InterPro" id="IPR001264">
    <property type="entry name" value="Glyco_trans_51"/>
</dbReference>
<keyword evidence="6" id="KW-0511">Multifunctional enzyme</keyword>
<dbReference type="CDD" id="cd06577">
    <property type="entry name" value="PASTA_pknB"/>
    <property type="match status" value="2"/>
</dbReference>
<comment type="catalytic activity">
    <reaction evidence="8">
        <text>[GlcNAc-(1-&gt;4)-Mur2Ac(oyl-L-Ala-gamma-D-Glu-L-Lys-D-Ala-D-Ala)](n)-di-trans,octa-cis-undecaprenyl diphosphate + beta-D-GlcNAc-(1-&gt;4)-Mur2Ac(oyl-L-Ala-gamma-D-Glu-L-Lys-D-Ala-D-Ala)-di-trans,octa-cis-undecaprenyl diphosphate = [GlcNAc-(1-&gt;4)-Mur2Ac(oyl-L-Ala-gamma-D-Glu-L-Lys-D-Ala-D-Ala)](n+1)-di-trans,octa-cis-undecaprenyl diphosphate + di-trans,octa-cis-undecaprenyl diphosphate + H(+)</text>
        <dbReference type="Rhea" id="RHEA:23708"/>
        <dbReference type="Rhea" id="RHEA-COMP:9602"/>
        <dbReference type="Rhea" id="RHEA-COMP:9603"/>
        <dbReference type="ChEBI" id="CHEBI:15378"/>
        <dbReference type="ChEBI" id="CHEBI:58405"/>
        <dbReference type="ChEBI" id="CHEBI:60033"/>
        <dbReference type="ChEBI" id="CHEBI:78435"/>
        <dbReference type="EC" id="2.4.99.28"/>
    </reaction>
</comment>
<dbReference type="Pfam" id="PF00905">
    <property type="entry name" value="Transpeptidase"/>
    <property type="match status" value="1"/>
</dbReference>
<evidence type="ECO:0000256" key="1">
    <source>
        <dbReference type="ARBA" id="ARBA00022645"/>
    </source>
</evidence>
<organism evidence="11 12">
    <name type="scientific">Agromyces larvae</name>
    <dbReference type="NCBI Taxonomy" id="2929802"/>
    <lineage>
        <taxon>Bacteria</taxon>
        <taxon>Bacillati</taxon>
        <taxon>Actinomycetota</taxon>
        <taxon>Actinomycetes</taxon>
        <taxon>Micrococcales</taxon>
        <taxon>Microbacteriaceae</taxon>
        <taxon>Agromyces</taxon>
    </lineage>
</organism>
<dbReference type="Pfam" id="PF00912">
    <property type="entry name" value="Transgly"/>
    <property type="match status" value="1"/>
</dbReference>
<name>A0ABY4BXF0_9MICO</name>
<dbReference type="InterPro" id="IPR050396">
    <property type="entry name" value="Glycosyltr_51/Transpeptidase"/>
</dbReference>
<evidence type="ECO:0000259" key="10">
    <source>
        <dbReference type="PROSITE" id="PS51178"/>
    </source>
</evidence>
<protein>
    <submittedName>
        <fullName evidence="11">Transglycosylase domain-containing protein</fullName>
    </submittedName>
</protein>
<dbReference type="SUPFAM" id="SSF53955">
    <property type="entry name" value="Lysozyme-like"/>
    <property type="match status" value="1"/>
</dbReference>
<feature type="domain" description="PASTA" evidence="10">
    <location>
        <begin position="701"/>
        <end position="765"/>
    </location>
</feature>
<dbReference type="Proteomes" id="UP000832097">
    <property type="component" value="Chromosome"/>
</dbReference>
<sequence>MAGLGGLIGFSAIAGVLISVAVTPAIAVGGMASNSAISMFENLPAYLEIPELAEKTNIYATGSDGSTVLLASFFEQDREQVSWEDVSQFAKDAAIAGEDPRFYEHGGVDLRGTVRAALRTSTGGDVQGGSSISQQYVKNVLVQRAVLTAASDADRTAAVEAATETTPARKLKEMRLAIGLEKRYSKDQILLGYLNIALFGGRVYGIQSAARYYFSTDANALTLEQSAALLAIVNNPEKFRLDRPDSESNGAANGYAATKERRDYILRAMLDEQKISVEQFDAAVAAPIVPVISPPSTGCSTAGDSAYFCDFVYWTLRNDPALGATEEERVRLLERGGLDVYTTLDLDLQAAAVQALEEYVPKSDPRLDLGAVSVSVEVGTGRVLQMAQNKVFSNDPEVLESDPKFSAINYNTDSGYGGSSGFQPGSTYKVFTLGEWLNEGHSLNENVDARRRADWGSFTDSCNGPQSYGTSFTPRNDEGGNGGIWSAYFNTVNSENTGFIAMAKKLDLCGVRRMAESFGVHRADGDPLVQSAATVLGTNEIAPLTMANAFAGIAAGGLVCVPVVIDRIVAHDGIELQPPSAQCRQNVDPTITSGMAYAMQGVMTEGTGGTSNRRTDPRVPMIGKTGTTDNAEATWMSGASTRVATTVGVFNASGHVNLRETALGEYAASDIRHLIWPRIMSTANLKYGGGDFPQPDPRRLEASRIAVPDVRGASMAQALTAIEAAGFFPYDAGVEDSDLPVGQVSRTDPAGQAPLGSQVAVFASSGNLTVVPSVSRDPERAKAETVAAGLVPEFAKTTVTESDEVDQVVSTEPAAGTAIRRGERVRIFVGEAEAKGN</sequence>
<dbReference type="Gene3D" id="3.30.10.20">
    <property type="match status" value="2"/>
</dbReference>
<evidence type="ECO:0000256" key="4">
    <source>
        <dbReference type="ARBA" id="ARBA00022679"/>
    </source>
</evidence>
<dbReference type="InterPro" id="IPR001460">
    <property type="entry name" value="PCN-bd_Tpept"/>
</dbReference>
<dbReference type="InterPro" id="IPR023346">
    <property type="entry name" value="Lysozyme-like_dom_sf"/>
</dbReference>
<proteinExistence type="predicted"/>
<evidence type="ECO:0000256" key="6">
    <source>
        <dbReference type="ARBA" id="ARBA00023268"/>
    </source>
</evidence>
<dbReference type="SUPFAM" id="SSF56601">
    <property type="entry name" value="beta-lactamase/transpeptidase-like"/>
    <property type="match status" value="1"/>
</dbReference>
<dbReference type="RefSeq" id="WP_243555126.1">
    <property type="nucleotide sequence ID" value="NZ_CP094528.1"/>
</dbReference>
<dbReference type="InterPro" id="IPR036950">
    <property type="entry name" value="PBP_transglycosylase"/>
</dbReference>
<feature type="region of interest" description="Disordered" evidence="9">
    <location>
        <begin position="604"/>
        <end position="629"/>
    </location>
</feature>
<evidence type="ECO:0000256" key="7">
    <source>
        <dbReference type="ARBA" id="ARBA00034000"/>
    </source>
</evidence>
<accession>A0ABY4BXF0</accession>